<dbReference type="CDD" id="cd00778">
    <property type="entry name" value="ProRS_core_arch_euk"/>
    <property type="match status" value="1"/>
</dbReference>
<comment type="subunit">
    <text evidence="9">Homodimer.</text>
</comment>
<accession>E3D0H3</accession>
<dbReference type="Gene3D" id="3.30.110.30">
    <property type="entry name" value="C-terminal domain of ProRS"/>
    <property type="match status" value="1"/>
</dbReference>
<keyword evidence="4 9" id="KW-0648">Protein biosynthesis</keyword>
<dbReference type="Pfam" id="PF09180">
    <property type="entry name" value="ProRS-C_1"/>
    <property type="match status" value="1"/>
</dbReference>
<dbReference type="InterPro" id="IPR004499">
    <property type="entry name" value="Pro-tRNA-ligase_IIa_arc-type"/>
</dbReference>
<dbReference type="Pfam" id="PF00587">
    <property type="entry name" value="tRNA-synt_2b"/>
    <property type="match status" value="1"/>
</dbReference>
<dbReference type="AlphaFoldDB" id="E3D0H3"/>
<dbReference type="SUPFAM" id="SSF52954">
    <property type="entry name" value="Class II aaRS ABD-related"/>
    <property type="match status" value="1"/>
</dbReference>
<dbReference type="GO" id="GO:0017101">
    <property type="term" value="C:aminoacyl-tRNA synthetase multienzyme complex"/>
    <property type="evidence" value="ECO:0007669"/>
    <property type="project" value="TreeGrafter"/>
</dbReference>
<dbReference type="GO" id="GO:0005737">
    <property type="term" value="C:cytoplasm"/>
    <property type="evidence" value="ECO:0007669"/>
    <property type="project" value="UniProtKB-SubCell"/>
</dbReference>
<dbReference type="InterPro" id="IPR017449">
    <property type="entry name" value="Pro-tRNA_synth_II"/>
</dbReference>
<protein>
    <recommendedName>
        <fullName evidence="9">Proline--tRNA ligase</fullName>
        <ecNumber evidence="9">6.1.1.15</ecNumber>
    </recommendedName>
    <alternativeName>
        <fullName evidence="9">Prolyl-tRNA synthetase</fullName>
        <shortName evidence="9">ProRS</shortName>
    </alternativeName>
</protein>
<dbReference type="GO" id="GO:0005524">
    <property type="term" value="F:ATP binding"/>
    <property type="evidence" value="ECO:0007669"/>
    <property type="project" value="UniProtKB-UniRule"/>
</dbReference>
<keyword evidence="2 9" id="KW-0547">Nucleotide-binding</keyword>
<proteinExistence type="inferred from homology"/>
<dbReference type="GO" id="GO:0006433">
    <property type="term" value="P:prolyl-tRNA aminoacylation"/>
    <property type="evidence" value="ECO:0007669"/>
    <property type="project" value="UniProtKB-UniRule"/>
</dbReference>
<dbReference type="SMART" id="SM00946">
    <property type="entry name" value="ProRS-C_1"/>
    <property type="match status" value="1"/>
</dbReference>
<evidence type="ECO:0000256" key="2">
    <source>
        <dbReference type="ARBA" id="ARBA00022741"/>
    </source>
</evidence>
<dbReference type="PaxDb" id="584708-Apau_0559"/>
<dbReference type="InterPro" id="IPR006195">
    <property type="entry name" value="aa-tRNA-synth_II"/>
</dbReference>
<evidence type="ECO:0000256" key="6">
    <source>
        <dbReference type="ARBA" id="ARBA00047671"/>
    </source>
</evidence>
<dbReference type="eggNOG" id="COG0442">
    <property type="taxonomic scope" value="Bacteria"/>
</dbReference>
<dbReference type="Proteomes" id="UP000005096">
    <property type="component" value="Chromosome"/>
</dbReference>
<keyword evidence="9" id="KW-0963">Cytoplasm</keyword>
<dbReference type="HOGENOM" id="CLU_001882_4_2_0"/>
<gene>
    <name evidence="9" type="primary">proS</name>
    <name evidence="11" type="ORF">Apau_0559</name>
</gene>
<dbReference type="NCBIfam" id="TIGR00408">
    <property type="entry name" value="proS_fam_I"/>
    <property type="match status" value="1"/>
</dbReference>
<evidence type="ECO:0000256" key="9">
    <source>
        <dbReference type="HAMAP-Rule" id="MF_01571"/>
    </source>
</evidence>
<dbReference type="EMBL" id="CM001022">
    <property type="protein sequence ID" value="EFQ22992.1"/>
    <property type="molecule type" value="Genomic_DNA"/>
</dbReference>
<dbReference type="InterPro" id="IPR004154">
    <property type="entry name" value="Anticodon-bd"/>
</dbReference>
<dbReference type="EC" id="6.1.1.15" evidence="9"/>
<comment type="domain">
    <text evidence="9">Consists of three domains: the N-terminal catalytic domain, the anticodon-binding domain and the C-terminal extension.</text>
</comment>
<sequence length="501" mass="56890">MGSKRWRGFPLPILMSLMGENGMAKNITPRAQDFSQWYLDVIRVAGLADYAPVRGCMVVRPTGYSIWEVIQKHFDEGFKETGHVNAYFPLLIPHSFLEKEAQHVEGFAPECAVVTHAGGEELEEPLVVRPTSETVIGHMYSKWVQSWRDLPLLINQWCSVMRWEKRPRLFLRTSEFLWQEGHTAHATRDEAMEETLTMLEVYRRIMVEELALPVVAGEKSEGERFPGADNTFTCEAMMSDKKALQAGTSHFLGQNFAKAFEIAFQDQDGQVQFAWTTSWGVSTRLIGALIMTHADDDGLVLPPHVAPVKVALLPISTDEERLASDLEPKARELVTALEARLGRRSVALDTQYHMRPGDRFFSHLQKGVPLRLELGEREWQEGRVRAVRRDTGEKIDLPWDRLAEEVPAILEQIQQNLYQRALEFRLAHTHDVSSFDQFRSTLEEKGGFLRGYFAGTREDEKAIKEATGATVRCFPLEDQSTGTCFYTGKPGARRALFAKAY</sequence>
<dbReference type="Gene3D" id="3.30.930.10">
    <property type="entry name" value="Bira Bifunctional Protein, Domain 2"/>
    <property type="match status" value="1"/>
</dbReference>
<dbReference type="InterPro" id="IPR002314">
    <property type="entry name" value="aa-tRNA-synt_IIb"/>
</dbReference>
<dbReference type="PANTHER" id="PTHR43382:SF2">
    <property type="entry name" value="BIFUNCTIONAL GLUTAMATE_PROLINE--TRNA LIGASE"/>
    <property type="match status" value="1"/>
</dbReference>
<evidence type="ECO:0000256" key="1">
    <source>
        <dbReference type="ARBA" id="ARBA00022598"/>
    </source>
</evidence>
<evidence type="ECO:0000313" key="12">
    <source>
        <dbReference type="Proteomes" id="UP000005096"/>
    </source>
</evidence>
<name>E3D0H3_9BACT</name>
<dbReference type="HAMAP" id="MF_01571">
    <property type="entry name" value="Pro_tRNA_synth_type3"/>
    <property type="match status" value="1"/>
</dbReference>
<dbReference type="PANTHER" id="PTHR43382">
    <property type="entry name" value="PROLYL-TRNA SYNTHETASE"/>
    <property type="match status" value="1"/>
</dbReference>
<dbReference type="SUPFAM" id="SSF55681">
    <property type="entry name" value="Class II aaRS and biotin synthetases"/>
    <property type="match status" value="1"/>
</dbReference>
<evidence type="ECO:0000313" key="11">
    <source>
        <dbReference type="EMBL" id="EFQ22992.1"/>
    </source>
</evidence>
<organism evidence="11 12">
    <name type="scientific">Aminomonas paucivorans DSM 12260</name>
    <dbReference type="NCBI Taxonomy" id="584708"/>
    <lineage>
        <taxon>Bacteria</taxon>
        <taxon>Thermotogati</taxon>
        <taxon>Synergistota</taxon>
        <taxon>Synergistia</taxon>
        <taxon>Synergistales</taxon>
        <taxon>Synergistaceae</taxon>
        <taxon>Aminomonas</taxon>
    </lineage>
</organism>
<comment type="catalytic activity">
    <reaction evidence="6 9">
        <text>tRNA(Pro) + L-proline + ATP = L-prolyl-tRNA(Pro) + AMP + diphosphate</text>
        <dbReference type="Rhea" id="RHEA:14305"/>
        <dbReference type="Rhea" id="RHEA-COMP:9700"/>
        <dbReference type="Rhea" id="RHEA-COMP:9702"/>
        <dbReference type="ChEBI" id="CHEBI:30616"/>
        <dbReference type="ChEBI" id="CHEBI:33019"/>
        <dbReference type="ChEBI" id="CHEBI:60039"/>
        <dbReference type="ChEBI" id="CHEBI:78442"/>
        <dbReference type="ChEBI" id="CHEBI:78532"/>
        <dbReference type="ChEBI" id="CHEBI:456215"/>
        <dbReference type="EC" id="6.1.1.15"/>
    </reaction>
</comment>
<evidence type="ECO:0000256" key="8">
    <source>
        <dbReference type="ARBA" id="ARBA00060806"/>
    </source>
</evidence>
<dbReference type="InterPro" id="IPR045864">
    <property type="entry name" value="aa-tRNA-synth_II/BPL/LPL"/>
</dbReference>
<dbReference type="InterPro" id="IPR002316">
    <property type="entry name" value="Pro-tRNA-ligase_IIa"/>
</dbReference>
<comment type="function">
    <text evidence="7">Catalyzes the attachment of proline to tRNA(Pro) in a two-step reaction: proline is first activated by ATP to form Pro-AMP and then transferred to the acceptor end of tRNA(Pro). Can inadvertently accommodate and process cysteine.</text>
</comment>
<dbReference type="Gene3D" id="3.40.50.800">
    <property type="entry name" value="Anticodon-binding domain"/>
    <property type="match status" value="1"/>
</dbReference>
<dbReference type="PROSITE" id="PS50862">
    <property type="entry name" value="AA_TRNA_LIGASE_II"/>
    <property type="match status" value="1"/>
</dbReference>
<keyword evidence="12" id="KW-1185">Reference proteome</keyword>
<dbReference type="GO" id="GO:0004827">
    <property type="term" value="F:proline-tRNA ligase activity"/>
    <property type="evidence" value="ECO:0007669"/>
    <property type="project" value="UniProtKB-UniRule"/>
</dbReference>
<evidence type="ECO:0000256" key="3">
    <source>
        <dbReference type="ARBA" id="ARBA00022840"/>
    </source>
</evidence>
<comment type="subcellular location">
    <subcellularLocation>
        <location evidence="9">Cytoplasm</location>
    </subcellularLocation>
</comment>
<dbReference type="InterPro" id="IPR036621">
    <property type="entry name" value="Anticodon-bd_dom_sf"/>
</dbReference>
<evidence type="ECO:0000259" key="10">
    <source>
        <dbReference type="PROSITE" id="PS50862"/>
    </source>
</evidence>
<dbReference type="FunFam" id="3.30.930.10:FF:000023">
    <property type="entry name" value="Proline--tRNA ligase"/>
    <property type="match status" value="1"/>
</dbReference>
<evidence type="ECO:0000256" key="7">
    <source>
        <dbReference type="ARBA" id="ARBA00055834"/>
    </source>
</evidence>
<evidence type="ECO:0000256" key="5">
    <source>
        <dbReference type="ARBA" id="ARBA00023146"/>
    </source>
</evidence>
<keyword evidence="3 9" id="KW-0067">ATP-binding</keyword>
<dbReference type="PRINTS" id="PR01046">
    <property type="entry name" value="TRNASYNTHPRO"/>
</dbReference>
<feature type="domain" description="Aminoacyl-transfer RNA synthetases class-II family profile" evidence="10">
    <location>
        <begin position="54"/>
        <end position="302"/>
    </location>
</feature>
<reference evidence="11 12" key="1">
    <citation type="journal article" date="2010" name="Stand. Genomic Sci.">
        <title>Non-contiguous finished genome sequence of Aminomonas paucivorans type strain (GLU-3).</title>
        <authorList>
            <person name="Pitluck S."/>
            <person name="Yasawong M."/>
            <person name="Held B."/>
            <person name="Lapidus A."/>
            <person name="Nolan M."/>
            <person name="Copeland A."/>
            <person name="Lucas S."/>
            <person name="Del Rio T.G."/>
            <person name="Tice H."/>
            <person name="Cheng J.F."/>
            <person name="Chertkov O."/>
            <person name="Goodwin L."/>
            <person name="Tapia R."/>
            <person name="Han C."/>
            <person name="Liolios K."/>
            <person name="Ivanova N."/>
            <person name="Mavromatis K."/>
            <person name="Ovchinnikova G."/>
            <person name="Pati A."/>
            <person name="Chen A."/>
            <person name="Palaniappan K."/>
            <person name="Land M."/>
            <person name="Hauser L."/>
            <person name="Chang Y.J."/>
            <person name="Jeffries C.D."/>
            <person name="Pukall R."/>
            <person name="Spring S."/>
            <person name="Rohde M."/>
            <person name="Sikorski J."/>
            <person name="Goker M."/>
            <person name="Woyke T."/>
            <person name="Bristow J."/>
            <person name="Eisen J.A."/>
            <person name="Markowitz V."/>
            <person name="Hugenholtz P."/>
            <person name="Kyrpides N.C."/>
            <person name="Klenk H.P."/>
        </authorList>
    </citation>
    <scope>NUCLEOTIDE SEQUENCE [LARGE SCALE GENOMIC DNA]</scope>
    <source>
        <strain evidence="11 12">DSM 12260</strain>
    </source>
</reference>
<evidence type="ECO:0000256" key="4">
    <source>
        <dbReference type="ARBA" id="ARBA00022917"/>
    </source>
</evidence>
<dbReference type="Pfam" id="PF03129">
    <property type="entry name" value="HGTP_anticodon"/>
    <property type="match status" value="1"/>
</dbReference>
<dbReference type="InterPro" id="IPR016061">
    <property type="entry name" value="Pro-tRNA_ligase_II_C"/>
</dbReference>
<dbReference type="STRING" id="584708.Apau_0559"/>
<keyword evidence="5 9" id="KW-0030">Aminoacyl-tRNA synthetase</keyword>
<keyword evidence="1 9" id="KW-0436">Ligase</keyword>
<comment type="similarity">
    <text evidence="8 9">Belongs to the class-II aminoacyl-tRNA synthetase family. ProS type 3 subfamily.</text>
</comment>
<dbReference type="InterPro" id="IPR033721">
    <property type="entry name" value="ProRS_core_arch_euk"/>
</dbReference>
<dbReference type="SUPFAM" id="SSF64586">
    <property type="entry name" value="C-terminal domain of ProRS"/>
    <property type="match status" value="1"/>
</dbReference>